<comment type="caution">
    <text evidence="1">The sequence shown here is derived from an EMBL/GenBank/DDBJ whole genome shotgun (WGS) entry which is preliminary data.</text>
</comment>
<name>A0A9W6F8E3_9CHLO</name>
<dbReference type="AlphaFoldDB" id="A0A9W6F8E3"/>
<sequence length="308" mass="33734">MAFAKDPYLVNPGNQGLLEAETGDGIKYGEDDPNSFLQFFADIDTFTDIGEDESFYKLTVTREEGFSTPKTSTAQLTGRNADMILAPTFAIHVYHIEQVILPQAQKLLDAENAKAKPDSDAVDKLTQALDGWKRVLEVYDDMTAEALEDESDSALPVYQPGQQEVNGMVQGALEGLWHQSLESHPDRNKMAFEGRDIPKGDLEEEPAFTQSYLDKSAVLGNLNIDPAVTGVGGVVAGKQLDALQQATDKKFTKFSFSGGGGGYTYKTKIISTLNTRITFSFDKLSRSGFGGYGKGGIGFWMETQDEYM</sequence>
<gene>
    <name evidence="1" type="primary">PLEST009203</name>
    <name evidence="1" type="ORF">PLESTB_001577400</name>
</gene>
<proteinExistence type="predicted"/>
<protein>
    <submittedName>
        <fullName evidence="1">Uncharacterized protein</fullName>
    </submittedName>
</protein>
<organism evidence="1 2">
    <name type="scientific">Pleodorina starrii</name>
    <dbReference type="NCBI Taxonomy" id="330485"/>
    <lineage>
        <taxon>Eukaryota</taxon>
        <taxon>Viridiplantae</taxon>
        <taxon>Chlorophyta</taxon>
        <taxon>core chlorophytes</taxon>
        <taxon>Chlorophyceae</taxon>
        <taxon>CS clade</taxon>
        <taxon>Chlamydomonadales</taxon>
        <taxon>Volvocaceae</taxon>
        <taxon>Pleodorina</taxon>
    </lineage>
</organism>
<evidence type="ECO:0000313" key="1">
    <source>
        <dbReference type="EMBL" id="GLC60133.1"/>
    </source>
</evidence>
<evidence type="ECO:0000313" key="2">
    <source>
        <dbReference type="Proteomes" id="UP001165080"/>
    </source>
</evidence>
<dbReference type="EMBL" id="BRXU01000032">
    <property type="protein sequence ID" value="GLC60133.1"/>
    <property type="molecule type" value="Genomic_DNA"/>
</dbReference>
<dbReference type="Proteomes" id="UP001165080">
    <property type="component" value="Unassembled WGS sequence"/>
</dbReference>
<reference evidence="1 2" key="1">
    <citation type="journal article" date="2023" name="Commun. Biol.">
        <title>Reorganization of the ancestral sex-determining regions during the evolution of trioecy in Pleodorina starrii.</title>
        <authorList>
            <person name="Takahashi K."/>
            <person name="Suzuki S."/>
            <person name="Kawai-Toyooka H."/>
            <person name="Yamamoto K."/>
            <person name="Hamaji T."/>
            <person name="Ootsuki R."/>
            <person name="Yamaguchi H."/>
            <person name="Kawachi M."/>
            <person name="Higashiyama T."/>
            <person name="Nozaki H."/>
        </authorList>
    </citation>
    <scope>NUCLEOTIDE SEQUENCE [LARGE SCALE GENOMIC DNA]</scope>
    <source>
        <strain evidence="1 2">NIES-4479</strain>
    </source>
</reference>
<keyword evidence="2" id="KW-1185">Reference proteome</keyword>
<accession>A0A9W6F8E3</accession>